<evidence type="ECO:0000313" key="2">
    <source>
        <dbReference type="Proteomes" id="UP000005561"/>
    </source>
</evidence>
<evidence type="ECO:0008006" key="3">
    <source>
        <dbReference type="Google" id="ProtNLM"/>
    </source>
</evidence>
<proteinExistence type="predicted"/>
<accession>C6LK26</accession>
<dbReference type="SUPFAM" id="SSF48371">
    <property type="entry name" value="ARM repeat"/>
    <property type="match status" value="1"/>
</dbReference>
<dbReference type="InterPro" id="IPR016024">
    <property type="entry name" value="ARM-type_fold"/>
</dbReference>
<gene>
    <name evidence="1" type="ORF">BRYFOR_09013</name>
</gene>
<dbReference type="STRING" id="168384.SAMN05660368_03324"/>
<protein>
    <recommendedName>
        <fullName evidence="3">SufBD protein</fullName>
    </recommendedName>
</protein>
<keyword evidence="2" id="KW-1185">Reference proteome</keyword>
<dbReference type="AlphaFoldDB" id="C6LK26"/>
<dbReference type="Gene3D" id="1.25.10.10">
    <property type="entry name" value="Leucine-rich Repeat Variant"/>
    <property type="match status" value="1"/>
</dbReference>
<sequence>MLVQEDIMSSNIAKIFELLFDKNNNVAYKALWELIKESEETDCVYPYMDRLSDMLDNDNSYIRTRGLTLLAYNAKWDKDYKIDEIIDRYLKHITDVKPITARQCIKLLPIIAKYKPELKDDILSALHKADISGYDNSMRPLVYKDIQKALKEIQKLI</sequence>
<dbReference type="Proteomes" id="UP000005561">
    <property type="component" value="Unassembled WGS sequence"/>
</dbReference>
<name>C6LK26_9FIRM</name>
<organism evidence="1 2">
    <name type="scientific">Marvinbryantia formatexigens DSM 14469</name>
    <dbReference type="NCBI Taxonomy" id="478749"/>
    <lineage>
        <taxon>Bacteria</taxon>
        <taxon>Bacillati</taxon>
        <taxon>Bacillota</taxon>
        <taxon>Clostridia</taxon>
        <taxon>Lachnospirales</taxon>
        <taxon>Lachnospiraceae</taxon>
        <taxon>Marvinbryantia</taxon>
    </lineage>
</organism>
<reference evidence="1" key="1">
    <citation type="submission" date="2009-07" db="EMBL/GenBank/DDBJ databases">
        <authorList>
            <person name="Weinstock G."/>
            <person name="Sodergren E."/>
            <person name="Clifton S."/>
            <person name="Fulton L."/>
            <person name="Fulton B."/>
            <person name="Courtney L."/>
            <person name="Fronick C."/>
            <person name="Harrison M."/>
            <person name="Strong C."/>
            <person name="Farmer C."/>
            <person name="Delahaunty K."/>
            <person name="Markovic C."/>
            <person name="Hall O."/>
            <person name="Minx P."/>
            <person name="Tomlinson C."/>
            <person name="Mitreva M."/>
            <person name="Nelson J."/>
            <person name="Hou S."/>
            <person name="Wollam A."/>
            <person name="Pepin K.H."/>
            <person name="Johnson M."/>
            <person name="Bhonagiri V."/>
            <person name="Nash W.E."/>
            <person name="Warren W."/>
            <person name="Chinwalla A."/>
            <person name="Mardis E.R."/>
            <person name="Wilson R.K."/>
        </authorList>
    </citation>
    <scope>NUCLEOTIDE SEQUENCE [LARGE SCALE GENOMIC DNA]</scope>
    <source>
        <strain evidence="1">DSM 14469</strain>
    </source>
</reference>
<dbReference type="eggNOG" id="ENOG5031WY0">
    <property type="taxonomic scope" value="Bacteria"/>
</dbReference>
<dbReference type="InterPro" id="IPR011989">
    <property type="entry name" value="ARM-like"/>
</dbReference>
<comment type="caution">
    <text evidence="1">The sequence shown here is derived from an EMBL/GenBank/DDBJ whole genome shotgun (WGS) entry which is preliminary data.</text>
</comment>
<evidence type="ECO:0000313" key="1">
    <source>
        <dbReference type="EMBL" id="EET59104.1"/>
    </source>
</evidence>
<dbReference type="EMBL" id="ACCL02000022">
    <property type="protein sequence ID" value="EET59104.1"/>
    <property type="molecule type" value="Genomic_DNA"/>
</dbReference>